<keyword evidence="3" id="KW-1185">Reference proteome</keyword>
<sequence>MRHDTLSLLRQELAATGIMDERFINGLTDSPVADGMVHWMGRLVNDDKRLFYSPAIHQHNGWLDFHGVSATVVANLKNIDQNGASTDRLVKAIDDYYAVHYCTPCEYDLLADPVAGAKVLSEFSKLYDVDPATHFAYWAAHCYFDPPLTESAVRDFNDFKAQNVKFTFFPDKDRLDLSQIYALLAHPECPRPYFNRNPGENEPTWLQVDFHPTYAYDGATTLRYYPDYDIDKVLRTLNVEECNSQSTRNKVERTLRNGTSAIVRPVGSNQVDAIMLVADPQNKGMIALDLAQRRIELSTLLAPKEVIERRGSERRQIKSERVVNSKQGNSRKQMPG</sequence>
<reference evidence="3" key="1">
    <citation type="submission" date="2016-10" db="EMBL/GenBank/DDBJ databases">
        <authorList>
            <person name="Varghese N."/>
            <person name="Submissions S."/>
        </authorList>
    </citation>
    <scope>NUCLEOTIDE SEQUENCE [LARGE SCALE GENOMIC DNA]</scope>
    <source>
        <strain evidence="3">DSM 3695</strain>
    </source>
</reference>
<feature type="region of interest" description="Disordered" evidence="1">
    <location>
        <begin position="310"/>
        <end position="336"/>
    </location>
</feature>
<name>A0A1I0PMZ5_9BACT</name>
<feature type="compositionally biased region" description="Basic and acidic residues" evidence="1">
    <location>
        <begin position="310"/>
        <end position="323"/>
    </location>
</feature>
<evidence type="ECO:0000313" key="2">
    <source>
        <dbReference type="EMBL" id="SEW15719.1"/>
    </source>
</evidence>
<organism evidence="2 3">
    <name type="scientific">Chitinophaga arvensicola</name>
    <dbReference type="NCBI Taxonomy" id="29529"/>
    <lineage>
        <taxon>Bacteria</taxon>
        <taxon>Pseudomonadati</taxon>
        <taxon>Bacteroidota</taxon>
        <taxon>Chitinophagia</taxon>
        <taxon>Chitinophagales</taxon>
        <taxon>Chitinophagaceae</taxon>
        <taxon>Chitinophaga</taxon>
    </lineage>
</organism>
<dbReference type="STRING" id="29529.SAMN04488122_0875"/>
<evidence type="ECO:0000313" key="3">
    <source>
        <dbReference type="Proteomes" id="UP000199310"/>
    </source>
</evidence>
<proteinExistence type="predicted"/>
<accession>A0A1I0PMZ5</accession>
<gene>
    <name evidence="2" type="ORF">SAMN04488122_0875</name>
</gene>
<protein>
    <submittedName>
        <fullName evidence="2">Uncharacterized protein</fullName>
    </submittedName>
</protein>
<evidence type="ECO:0000256" key="1">
    <source>
        <dbReference type="SAM" id="MobiDB-lite"/>
    </source>
</evidence>
<dbReference type="Proteomes" id="UP000199310">
    <property type="component" value="Unassembled WGS sequence"/>
</dbReference>
<dbReference type="AlphaFoldDB" id="A0A1I0PMZ5"/>
<dbReference type="RefSeq" id="WP_089891053.1">
    <property type="nucleotide sequence ID" value="NZ_FOJG01000001.1"/>
</dbReference>
<feature type="compositionally biased region" description="Polar residues" evidence="1">
    <location>
        <begin position="324"/>
        <end position="336"/>
    </location>
</feature>
<dbReference type="EMBL" id="FOJG01000001">
    <property type="protein sequence ID" value="SEW15719.1"/>
    <property type="molecule type" value="Genomic_DNA"/>
</dbReference>